<name>A0A2P5DM93_PARAD</name>
<dbReference type="EMBL" id="JXTB01000029">
    <property type="protein sequence ID" value="PON74406.1"/>
    <property type="molecule type" value="Genomic_DNA"/>
</dbReference>
<dbReference type="AlphaFoldDB" id="A0A2P5DM93"/>
<sequence length="174" mass="19068">MLEWREWSFSEAVLLEGGRIFPRLTRLTLGNCPTLNVGLPGYLSSLEDLIIWNCKQMVVLLLRTRPSDTVSSPSLCHVRISDCPALESFMDWRLHSKVKTLHLVASSAARSMGRAVSVAVIGAGVAGLCEGHRVVVYEKGNQVGGTWVYGPRVESDPLSLDPKREIVHVCAAAK</sequence>
<evidence type="ECO:0000313" key="2">
    <source>
        <dbReference type="Proteomes" id="UP000237105"/>
    </source>
</evidence>
<dbReference type="SUPFAM" id="SSF51905">
    <property type="entry name" value="FAD/NAD(P)-binding domain"/>
    <property type="match status" value="1"/>
</dbReference>
<accession>A0A2P5DM93</accession>
<dbReference type="OrthoDB" id="66881at2759"/>
<dbReference type="Proteomes" id="UP000237105">
    <property type="component" value="Unassembled WGS sequence"/>
</dbReference>
<protein>
    <submittedName>
        <fullName evidence="1">LRR-domain containing protein</fullName>
    </submittedName>
</protein>
<dbReference type="InterPro" id="IPR032675">
    <property type="entry name" value="LRR_dom_sf"/>
</dbReference>
<evidence type="ECO:0000313" key="1">
    <source>
        <dbReference type="EMBL" id="PON74406.1"/>
    </source>
</evidence>
<gene>
    <name evidence="1" type="ORF">PanWU01x14_052380</name>
</gene>
<dbReference type="Gene3D" id="3.50.50.60">
    <property type="entry name" value="FAD/NAD(P)-binding domain"/>
    <property type="match status" value="1"/>
</dbReference>
<dbReference type="Gene3D" id="3.80.10.10">
    <property type="entry name" value="Ribonuclease Inhibitor"/>
    <property type="match status" value="1"/>
</dbReference>
<dbReference type="SUPFAM" id="SSF52047">
    <property type="entry name" value="RNI-like"/>
    <property type="match status" value="1"/>
</dbReference>
<dbReference type="STRING" id="3476.A0A2P5DM93"/>
<comment type="caution">
    <text evidence="1">The sequence shown here is derived from an EMBL/GenBank/DDBJ whole genome shotgun (WGS) entry which is preliminary data.</text>
</comment>
<organism evidence="1 2">
    <name type="scientific">Parasponia andersonii</name>
    <name type="common">Sponia andersonii</name>
    <dbReference type="NCBI Taxonomy" id="3476"/>
    <lineage>
        <taxon>Eukaryota</taxon>
        <taxon>Viridiplantae</taxon>
        <taxon>Streptophyta</taxon>
        <taxon>Embryophyta</taxon>
        <taxon>Tracheophyta</taxon>
        <taxon>Spermatophyta</taxon>
        <taxon>Magnoliopsida</taxon>
        <taxon>eudicotyledons</taxon>
        <taxon>Gunneridae</taxon>
        <taxon>Pentapetalae</taxon>
        <taxon>rosids</taxon>
        <taxon>fabids</taxon>
        <taxon>Rosales</taxon>
        <taxon>Cannabaceae</taxon>
        <taxon>Parasponia</taxon>
    </lineage>
</organism>
<reference evidence="2" key="1">
    <citation type="submission" date="2016-06" db="EMBL/GenBank/DDBJ databases">
        <title>Parallel loss of symbiosis genes in relatives of nitrogen-fixing non-legume Parasponia.</title>
        <authorList>
            <person name="Van Velzen R."/>
            <person name="Holmer R."/>
            <person name="Bu F."/>
            <person name="Rutten L."/>
            <person name="Van Zeijl A."/>
            <person name="Liu W."/>
            <person name="Santuari L."/>
            <person name="Cao Q."/>
            <person name="Sharma T."/>
            <person name="Shen D."/>
            <person name="Roswanjaya Y."/>
            <person name="Wardhani T."/>
            <person name="Kalhor M.S."/>
            <person name="Jansen J."/>
            <person name="Van den Hoogen J."/>
            <person name="Gungor B."/>
            <person name="Hartog M."/>
            <person name="Hontelez J."/>
            <person name="Verver J."/>
            <person name="Yang W.-C."/>
            <person name="Schijlen E."/>
            <person name="Repin R."/>
            <person name="Schilthuizen M."/>
            <person name="Schranz E."/>
            <person name="Heidstra R."/>
            <person name="Miyata K."/>
            <person name="Fedorova E."/>
            <person name="Kohlen W."/>
            <person name="Bisseling T."/>
            <person name="Smit S."/>
            <person name="Geurts R."/>
        </authorList>
    </citation>
    <scope>NUCLEOTIDE SEQUENCE [LARGE SCALE GENOMIC DNA]</scope>
    <source>
        <strain evidence="2">cv. WU1-14</strain>
    </source>
</reference>
<proteinExistence type="predicted"/>
<keyword evidence="2" id="KW-1185">Reference proteome</keyword>
<dbReference type="InterPro" id="IPR036188">
    <property type="entry name" value="FAD/NAD-bd_sf"/>
</dbReference>